<comment type="similarity">
    <text evidence="2">Belongs to the ammonium transporter (TC 2.A.49) family. Rh subfamily.</text>
</comment>
<evidence type="ECO:0000256" key="3">
    <source>
        <dbReference type="ARBA" id="ARBA00022692"/>
    </source>
</evidence>
<evidence type="ECO:0000256" key="4">
    <source>
        <dbReference type="ARBA" id="ARBA00022989"/>
    </source>
</evidence>
<protein>
    <recommendedName>
        <fullName evidence="7">Ammonium transporter AmtB-like domain-containing protein</fullName>
    </recommendedName>
</protein>
<feature type="transmembrane region" description="Helical" evidence="6">
    <location>
        <begin position="46"/>
        <end position="64"/>
    </location>
</feature>
<feature type="transmembrane region" description="Helical" evidence="6">
    <location>
        <begin position="268"/>
        <end position="286"/>
    </location>
</feature>
<dbReference type="AlphaFoldDB" id="A0A4X2KD49"/>
<evidence type="ECO:0000259" key="7">
    <source>
        <dbReference type="Pfam" id="PF00909"/>
    </source>
</evidence>
<feature type="transmembrane region" description="Helical" evidence="6">
    <location>
        <begin position="170"/>
        <end position="187"/>
    </location>
</feature>
<keyword evidence="9" id="KW-1185">Reference proteome</keyword>
<evidence type="ECO:0000313" key="8">
    <source>
        <dbReference type="Ensembl" id="ENSVURP00010008026.1"/>
    </source>
</evidence>
<evidence type="ECO:0000256" key="1">
    <source>
        <dbReference type="ARBA" id="ARBA00004141"/>
    </source>
</evidence>
<sequence length="402" mass="44185">MGSKYPKSLRIFLPLWVLMLEIAFILVFFFFASYETISKKSEFLKTYHAFQDINVMAVLGLGFLKASLRRYTWSSVAFNLFNLALGVQWAIILDGFLFSSSGKITVNIQRIILGAMSAMSVLISSGATLGKVNLIQLIVMTLLEVTAFLGTKNVSWVELQGNEHQSMMQIHLFGACFGVTTAWCLPGRRLNAAKEKERGTTTSSLFTTLGTLFLWVFWPTFNSALLEYPSEKETAVYNTYYALTVSAVVAMSFSAATHSHGKISMTHVHRATLAAGVAVGVATNLIHSPWIAMVLGLLAGMISIAGAKYLLVMVQQVIGIRLDAHGRSCLKPQCECICSVPFRAGFQILYSAGSLCLFMAMGLVGGMLTGLILSLNLWKAPHEGKYFDDQVFWEVSPSMNLT</sequence>
<reference evidence="8" key="3">
    <citation type="submission" date="2025-09" db="UniProtKB">
        <authorList>
            <consortium name="Ensembl"/>
        </authorList>
    </citation>
    <scope>IDENTIFICATION</scope>
</reference>
<gene>
    <name evidence="8" type="primary">RHCE</name>
</gene>
<dbReference type="PRINTS" id="PR00342">
    <property type="entry name" value="RHESUSRHD"/>
</dbReference>
<feature type="transmembrane region" description="Helical" evidence="6">
    <location>
        <begin position="132"/>
        <end position="150"/>
    </location>
</feature>
<proteinExistence type="inferred from homology"/>
<name>A0A4X2KD49_VOMUR</name>
<feature type="transmembrane region" description="Helical" evidence="6">
    <location>
        <begin position="12"/>
        <end position="34"/>
    </location>
</feature>
<dbReference type="InterPro" id="IPR002229">
    <property type="entry name" value="RhesusRHD"/>
</dbReference>
<feature type="transmembrane region" description="Helical" evidence="6">
    <location>
        <begin position="355"/>
        <end position="378"/>
    </location>
</feature>
<keyword evidence="5 6" id="KW-0472">Membrane</keyword>
<dbReference type="PANTHER" id="PTHR11730">
    <property type="entry name" value="AMMONIUM TRANSPORTER"/>
    <property type="match status" value="1"/>
</dbReference>
<feature type="transmembrane region" description="Helical" evidence="6">
    <location>
        <begin position="104"/>
        <end position="125"/>
    </location>
</feature>
<dbReference type="InterPro" id="IPR024041">
    <property type="entry name" value="NH4_transpt_AmtB-like_dom"/>
</dbReference>
<evidence type="ECO:0000256" key="6">
    <source>
        <dbReference type="SAM" id="Phobius"/>
    </source>
</evidence>
<accession>A0A4X2KD49</accession>
<evidence type="ECO:0000313" key="9">
    <source>
        <dbReference type="Proteomes" id="UP000314987"/>
    </source>
</evidence>
<feature type="transmembrane region" description="Helical" evidence="6">
    <location>
        <begin position="76"/>
        <end position="98"/>
    </location>
</feature>
<feature type="transmembrane region" description="Helical" evidence="6">
    <location>
        <begin position="292"/>
        <end position="311"/>
    </location>
</feature>
<dbReference type="InterPro" id="IPR029020">
    <property type="entry name" value="Ammonium/urea_transptr"/>
</dbReference>
<dbReference type="STRING" id="29139.ENSVURP00010008026"/>
<dbReference type="Proteomes" id="UP000314987">
    <property type="component" value="Unassembled WGS sequence"/>
</dbReference>
<evidence type="ECO:0000256" key="2">
    <source>
        <dbReference type="ARBA" id="ARBA00011036"/>
    </source>
</evidence>
<dbReference type="Ensembl" id="ENSVURT00010009097.1">
    <property type="protein sequence ID" value="ENSVURP00010008026.1"/>
    <property type="gene ID" value="ENSVURG00010005179.1"/>
</dbReference>
<organism evidence="8 9">
    <name type="scientific">Vombatus ursinus</name>
    <name type="common">Common wombat</name>
    <dbReference type="NCBI Taxonomy" id="29139"/>
    <lineage>
        <taxon>Eukaryota</taxon>
        <taxon>Metazoa</taxon>
        <taxon>Chordata</taxon>
        <taxon>Craniata</taxon>
        <taxon>Vertebrata</taxon>
        <taxon>Euteleostomi</taxon>
        <taxon>Mammalia</taxon>
        <taxon>Metatheria</taxon>
        <taxon>Diprotodontia</taxon>
        <taxon>Vombatidae</taxon>
        <taxon>Vombatus</taxon>
    </lineage>
</organism>
<feature type="transmembrane region" description="Helical" evidence="6">
    <location>
        <begin position="199"/>
        <end position="218"/>
    </location>
</feature>
<feature type="domain" description="Ammonium transporter AmtB-like" evidence="7">
    <location>
        <begin position="19"/>
        <end position="310"/>
    </location>
</feature>
<dbReference type="OMA" id="IHVFATY"/>
<dbReference type="GO" id="GO:0008519">
    <property type="term" value="F:ammonium channel activity"/>
    <property type="evidence" value="ECO:0007669"/>
    <property type="project" value="InterPro"/>
</dbReference>
<evidence type="ECO:0000256" key="5">
    <source>
        <dbReference type="ARBA" id="ARBA00023136"/>
    </source>
</evidence>
<dbReference type="GO" id="GO:0005886">
    <property type="term" value="C:plasma membrane"/>
    <property type="evidence" value="ECO:0007669"/>
    <property type="project" value="InterPro"/>
</dbReference>
<keyword evidence="4 6" id="KW-1133">Transmembrane helix</keyword>
<feature type="transmembrane region" description="Helical" evidence="6">
    <location>
        <begin position="238"/>
        <end position="256"/>
    </location>
</feature>
<keyword evidence="3 6" id="KW-0812">Transmembrane</keyword>
<dbReference type="PANTHER" id="PTHR11730:SF43">
    <property type="entry name" value="BLOOD GROUP RH(CE) POLYPEPTIDE-RELATED"/>
    <property type="match status" value="1"/>
</dbReference>
<dbReference type="Pfam" id="PF00909">
    <property type="entry name" value="Ammonium_transp"/>
    <property type="match status" value="1"/>
</dbReference>
<reference evidence="8" key="2">
    <citation type="submission" date="2025-08" db="UniProtKB">
        <authorList>
            <consortium name="Ensembl"/>
        </authorList>
    </citation>
    <scope>IDENTIFICATION</scope>
</reference>
<comment type="subcellular location">
    <subcellularLocation>
        <location evidence="1">Membrane</location>
        <topology evidence="1">Multi-pass membrane protein</topology>
    </subcellularLocation>
</comment>
<reference evidence="9" key="1">
    <citation type="submission" date="2018-12" db="EMBL/GenBank/DDBJ databases">
        <authorList>
            <person name="Yazar S."/>
        </authorList>
    </citation>
    <scope>NUCLEOTIDE SEQUENCE [LARGE SCALE GENOMIC DNA]</scope>
</reference>
<dbReference type="Gene3D" id="1.10.3430.10">
    <property type="entry name" value="Ammonium transporter AmtB like domains"/>
    <property type="match status" value="1"/>
</dbReference>
<dbReference type="GeneTree" id="ENSGT00950000182844"/>
<dbReference type="GO" id="GO:0097272">
    <property type="term" value="P:ammonium homeostasis"/>
    <property type="evidence" value="ECO:0007669"/>
    <property type="project" value="TreeGrafter"/>
</dbReference>
<dbReference type="SUPFAM" id="SSF111352">
    <property type="entry name" value="Ammonium transporter"/>
    <property type="match status" value="1"/>
</dbReference>